<evidence type="ECO:0000256" key="1">
    <source>
        <dbReference type="SAM" id="MobiDB-lite"/>
    </source>
</evidence>
<keyword evidence="2" id="KW-1133">Transmembrane helix</keyword>
<keyword evidence="2" id="KW-0472">Membrane</keyword>
<feature type="transmembrane region" description="Helical" evidence="2">
    <location>
        <begin position="414"/>
        <end position="435"/>
    </location>
</feature>
<dbReference type="PANTHER" id="PTHR43471">
    <property type="entry name" value="ABC TRANSPORTER PERMEASE"/>
    <property type="match status" value="1"/>
</dbReference>
<dbReference type="AlphaFoldDB" id="A0A4P2Q8Y7"/>
<protein>
    <recommendedName>
        <fullName evidence="5">ABC transporter permease</fullName>
    </recommendedName>
</protein>
<sequence length="594" mass="61737">MSVQTGSSPPGGPASRRLADRALYRAGRLFSEPNPIWIRELKQAARLARTPIVLLVFTMLMTLLMASLGGIVSTDIAPAKTGVILFQVFFSLAYFVVTLVGPAVAANSIASEREGRTWEAVLLTGIPPGEIARGKFLAAYTAIAMYVVMLAPVGALPFLFGGITAMEVVIAFLFLFLIALLSVAFGLAISSKMASLRVAILVTLLLAFPLSSCLFMAGGMGLSYAAHQAWPEVPDGPPIWLPVAYQRAPLGLDYALFLVLLPIAAIVVPAWFLYQVTVANLTSESDDRSSGLKTWFVVSSPVLAAAAAVPAFSVGPGERLAAIVAGLCAFLSFLTFCVFLFAGDPIGPSRRVEVHWARGRTSRLRRFLGPGVMRSAALLLAVGALAIAALWGAGVSRLVAGAPAVSPEVATRQLGYFAVYALAFYVFLVGLGAFLRARTASPMVARVLLLTLLFAIAVGPWIVAAIAGLIAEHGAGEGALVIAAPSPFYAFLMMSRADQSDPGALVVSGYLAAAGWAAFGLGLLAAARTRCAALIARRDAALAETDALLAQEDAAALAAEQVARERAAGAEQAAAAHAAATGRRGPGDAADSVA</sequence>
<organism evidence="3 4">
    <name type="scientific">Sorangium cellulosum</name>
    <name type="common">Polyangium cellulosum</name>
    <dbReference type="NCBI Taxonomy" id="56"/>
    <lineage>
        <taxon>Bacteria</taxon>
        <taxon>Pseudomonadati</taxon>
        <taxon>Myxococcota</taxon>
        <taxon>Polyangia</taxon>
        <taxon>Polyangiales</taxon>
        <taxon>Polyangiaceae</taxon>
        <taxon>Sorangium</taxon>
    </lineage>
</organism>
<proteinExistence type="predicted"/>
<feature type="transmembrane region" description="Helical" evidence="2">
    <location>
        <begin position="196"/>
        <end position="217"/>
    </location>
</feature>
<reference evidence="3 4" key="1">
    <citation type="submission" date="2015-09" db="EMBL/GenBank/DDBJ databases">
        <title>Sorangium comparison.</title>
        <authorList>
            <person name="Zaburannyi N."/>
            <person name="Bunk B."/>
            <person name="Overmann J."/>
            <person name="Mueller R."/>
        </authorList>
    </citation>
    <scope>NUCLEOTIDE SEQUENCE [LARGE SCALE GENOMIC DNA]</scope>
    <source>
        <strain evidence="3 4">So ceGT47</strain>
    </source>
</reference>
<dbReference type="RefSeq" id="WP_129353349.1">
    <property type="nucleotide sequence ID" value="NZ_CP012670.1"/>
</dbReference>
<feature type="transmembrane region" description="Helical" evidence="2">
    <location>
        <begin position="295"/>
        <end position="314"/>
    </location>
</feature>
<feature type="transmembrane region" description="Helical" evidence="2">
    <location>
        <begin position="84"/>
        <end position="106"/>
    </location>
</feature>
<feature type="transmembrane region" description="Helical" evidence="2">
    <location>
        <begin position="372"/>
        <end position="394"/>
    </location>
</feature>
<dbReference type="EMBL" id="CP012670">
    <property type="protein sequence ID" value="AUX26025.1"/>
    <property type="molecule type" value="Genomic_DNA"/>
</dbReference>
<feature type="transmembrane region" description="Helical" evidence="2">
    <location>
        <begin position="254"/>
        <end position="274"/>
    </location>
</feature>
<evidence type="ECO:0000313" key="4">
    <source>
        <dbReference type="Proteomes" id="UP000295781"/>
    </source>
</evidence>
<evidence type="ECO:0000256" key="2">
    <source>
        <dbReference type="SAM" id="Phobius"/>
    </source>
</evidence>
<accession>A0A4P2Q8Y7</accession>
<feature type="transmembrane region" description="Helical" evidence="2">
    <location>
        <begin position="504"/>
        <end position="527"/>
    </location>
</feature>
<evidence type="ECO:0000313" key="3">
    <source>
        <dbReference type="EMBL" id="AUX26025.1"/>
    </source>
</evidence>
<evidence type="ECO:0008006" key="5">
    <source>
        <dbReference type="Google" id="ProtNLM"/>
    </source>
</evidence>
<feature type="region of interest" description="Disordered" evidence="1">
    <location>
        <begin position="574"/>
        <end position="594"/>
    </location>
</feature>
<dbReference type="Proteomes" id="UP000295781">
    <property type="component" value="Chromosome"/>
</dbReference>
<feature type="transmembrane region" description="Helical" evidence="2">
    <location>
        <begin position="52"/>
        <end position="72"/>
    </location>
</feature>
<feature type="transmembrane region" description="Helical" evidence="2">
    <location>
        <begin position="137"/>
        <end position="163"/>
    </location>
</feature>
<dbReference type="OrthoDB" id="5489494at2"/>
<gene>
    <name evidence="3" type="ORF">SOCEGT47_065780</name>
</gene>
<feature type="transmembrane region" description="Helical" evidence="2">
    <location>
        <begin position="447"/>
        <end position="469"/>
    </location>
</feature>
<keyword evidence="2" id="KW-0812">Transmembrane</keyword>
<feature type="transmembrane region" description="Helical" evidence="2">
    <location>
        <begin position="169"/>
        <end position="189"/>
    </location>
</feature>
<feature type="transmembrane region" description="Helical" evidence="2">
    <location>
        <begin position="320"/>
        <end position="342"/>
    </location>
</feature>
<name>A0A4P2Q8Y7_SORCE</name>